<evidence type="ECO:0000256" key="1">
    <source>
        <dbReference type="SAM" id="Phobius"/>
    </source>
</evidence>
<sequence>MYIACMRELCHQIGVPADSFHEEIAFLPHDNILTRSTKVIQAIEMMKERMKLIMDGLRVFLILDDVWCHEDVELFNFGEGMKSSFTLFITTRTLDMFPSTGACWIDIPLLSPPDAVSFFFLESGRGDKVPTDEEFLVTKQIVEKCGYLPLAIRIAAKVAQAYPRFMYSENGLEEIPRIVATNKIDCICDSSPNSQTVTNLLNRSFSYITDADVSHALKICFGAMAVVFHKDDNLRPWVSQKFVEKLWSELLTECDELREYKPKLKKYRISTISSITNLLNIMGLIDKRKKKEEKNLADGFQIQIHHDLLFEYGKMVAIKFQKDREDIKKSSDKYTLLGNHFSGGNERHFQNILIGWNNLMVNCCQDSFKLSKSELDVSYDEHRVYWLPHHMIKARKLSAVIDLLSKKKFLRERIAYFGFLEGTKLYISDIRELQNIEGKFTKWTNQSNLQENGVSKAKLRTIMFMIGDFLSDFDCSKLTQKSKTENGNALVLLGVTEQAFALWHESLQCYNKALQVFQSAGLDENHPYTISTMKHIDVYAVLPMVSNLCLFMPSLYFQKYSVIFHLILFLLFPVAGTRNLPKFC</sequence>
<organism evidence="2">
    <name type="scientific">Corethron hystrix</name>
    <dbReference type="NCBI Taxonomy" id="216773"/>
    <lineage>
        <taxon>Eukaryota</taxon>
        <taxon>Sar</taxon>
        <taxon>Stramenopiles</taxon>
        <taxon>Ochrophyta</taxon>
        <taxon>Bacillariophyta</taxon>
        <taxon>Coscinodiscophyceae</taxon>
        <taxon>Corethrophycidae</taxon>
        <taxon>Corethrales</taxon>
        <taxon>Corethraceae</taxon>
        <taxon>Corethron</taxon>
    </lineage>
</organism>
<dbReference type="GO" id="GO:0043531">
    <property type="term" value="F:ADP binding"/>
    <property type="evidence" value="ECO:0007669"/>
    <property type="project" value="InterPro"/>
</dbReference>
<dbReference type="AlphaFoldDB" id="A0A7S1BJI7"/>
<dbReference type="EMBL" id="HBFR01023268">
    <property type="protein sequence ID" value="CAD8889484.1"/>
    <property type="molecule type" value="Transcribed_RNA"/>
</dbReference>
<dbReference type="InterPro" id="IPR027417">
    <property type="entry name" value="P-loop_NTPase"/>
</dbReference>
<accession>A0A7S1BJI7</accession>
<keyword evidence="1" id="KW-0812">Transmembrane</keyword>
<reference evidence="2" key="1">
    <citation type="submission" date="2021-01" db="EMBL/GenBank/DDBJ databases">
        <authorList>
            <person name="Corre E."/>
            <person name="Pelletier E."/>
            <person name="Niang G."/>
            <person name="Scheremetjew M."/>
            <person name="Finn R."/>
            <person name="Kale V."/>
            <person name="Holt S."/>
            <person name="Cochrane G."/>
            <person name="Meng A."/>
            <person name="Brown T."/>
            <person name="Cohen L."/>
        </authorList>
    </citation>
    <scope>NUCLEOTIDE SEQUENCE</scope>
    <source>
        <strain evidence="2">308</strain>
    </source>
</reference>
<feature type="transmembrane region" description="Helical" evidence="1">
    <location>
        <begin position="562"/>
        <end position="580"/>
    </location>
</feature>
<keyword evidence="1" id="KW-0472">Membrane</keyword>
<dbReference type="PANTHER" id="PTHR36766:SF30">
    <property type="entry name" value="TIR-NBS TYPE DISEASE RESISTANCE PROTEIN-RELATED"/>
    <property type="match status" value="1"/>
</dbReference>
<gene>
    <name evidence="2" type="ORF">CHYS00102_LOCUS16689</name>
</gene>
<name>A0A7S1BJI7_9STRA</name>
<evidence type="ECO:0008006" key="3">
    <source>
        <dbReference type="Google" id="ProtNLM"/>
    </source>
</evidence>
<dbReference type="PANTHER" id="PTHR36766">
    <property type="entry name" value="PLANT BROAD-SPECTRUM MILDEW RESISTANCE PROTEIN RPW8"/>
    <property type="match status" value="1"/>
</dbReference>
<proteinExistence type="predicted"/>
<dbReference type="Gene3D" id="3.40.50.300">
    <property type="entry name" value="P-loop containing nucleotide triphosphate hydrolases"/>
    <property type="match status" value="1"/>
</dbReference>
<protein>
    <recommendedName>
        <fullName evidence="3">NB-ARC domain-containing protein</fullName>
    </recommendedName>
</protein>
<dbReference type="SUPFAM" id="SSF52540">
    <property type="entry name" value="P-loop containing nucleoside triphosphate hydrolases"/>
    <property type="match status" value="1"/>
</dbReference>
<evidence type="ECO:0000313" key="2">
    <source>
        <dbReference type="EMBL" id="CAD8889484.1"/>
    </source>
</evidence>
<keyword evidence="1" id="KW-1133">Transmembrane helix</keyword>